<protein>
    <submittedName>
        <fullName evidence="1">SIR2 family protein</fullName>
    </submittedName>
</protein>
<reference evidence="1" key="1">
    <citation type="submission" date="2021-04" db="EMBL/GenBank/DDBJ databases">
        <title>Biosynthetic gene clusters of Dactylosporangioum roseum.</title>
        <authorList>
            <person name="Hartkoorn R.C."/>
            <person name="Beaudoing E."/>
            <person name="Hot D."/>
            <person name="Moureu S."/>
        </authorList>
    </citation>
    <scope>NUCLEOTIDE SEQUENCE</scope>
    <source>
        <strain evidence="1">NRRL B-16295</strain>
    </source>
</reference>
<accession>A0ABY5ZCX8</accession>
<dbReference type="RefSeq" id="WP_260728222.1">
    <property type="nucleotide sequence ID" value="NZ_BAAABS010000041.1"/>
</dbReference>
<organism evidence="1 2">
    <name type="scientific">Dactylosporangium roseum</name>
    <dbReference type="NCBI Taxonomy" id="47989"/>
    <lineage>
        <taxon>Bacteria</taxon>
        <taxon>Bacillati</taxon>
        <taxon>Actinomycetota</taxon>
        <taxon>Actinomycetes</taxon>
        <taxon>Micromonosporales</taxon>
        <taxon>Micromonosporaceae</taxon>
        <taxon>Dactylosporangium</taxon>
    </lineage>
</organism>
<keyword evidence="2" id="KW-1185">Reference proteome</keyword>
<gene>
    <name evidence="1" type="ORF">Drose_11775</name>
</gene>
<name>A0ABY5ZCX8_9ACTN</name>
<evidence type="ECO:0000313" key="2">
    <source>
        <dbReference type="Proteomes" id="UP001058271"/>
    </source>
</evidence>
<sequence length="680" mass="74856">MTPRMTLLDEIAEAIGRGEQITLILGAGMTMPAVPGLAGIVALAERYAAGLGDDGELTQALRQAREELDARAAPIEVYLAYRRVFTARRSPGEFDVIAQQAVLAGYRAPDLASSPLATHGIWQRVDLRLGERVENSLDWWELPAGVRAVGRLLAWRPDEFGNSVLTTNFDPMLEVAVRLTGRQALSVPVDAAGRPDRRPESEGAVQVFHLHGFWRPVGEAARSPLLHDPAPDAQASAAACRAIADLITGDRVVVVGYSGWDDVVTGALRAVREVRPVRVLWALQEDGGPSAALSERLGDLAAYYPGVDGDELFTRLADRLQVPATAPRADPRRRVRHLDWERELFSQPGNVAPAAVLPLLRQLERRYGWGVDWAGEPQPPRLLFWPVRLRGQASLINAVQALTAAALSQRGVRVVVCLDDLGVAERAELGVAFAADLRRWMRRIDPAADPSVVSLHDYIEESHREPSLLRPTDPWSVARIFYGERNPSLYSVLAAIKVVPHLALHDLEQNAAAIVQTLLSKDANRLLTPLTTWAYLHHLLDTEPAAQVMAYAGSDERLLWEQFREHFGLGGTLLYNPYIRHLTNESRMVRWSSAAELRAYLTSTKELPGWGEEGGYVHWLVQNAFLLPRYLTRGEFPEAGGHRLDSWAAFAAALDNGAPVLDLLAQDVSDFYLPPAVVTG</sequence>
<dbReference type="EMBL" id="CP073721">
    <property type="protein sequence ID" value="UWZ38835.1"/>
    <property type="molecule type" value="Genomic_DNA"/>
</dbReference>
<evidence type="ECO:0000313" key="1">
    <source>
        <dbReference type="EMBL" id="UWZ38835.1"/>
    </source>
</evidence>
<dbReference type="Pfam" id="PF13289">
    <property type="entry name" value="SIR2_2"/>
    <property type="match status" value="1"/>
</dbReference>
<proteinExistence type="predicted"/>
<dbReference type="Proteomes" id="UP001058271">
    <property type="component" value="Chromosome"/>
</dbReference>